<dbReference type="PANTHER" id="PTHR37984:SF5">
    <property type="entry name" value="PROTEIN NYNRIN-LIKE"/>
    <property type="match status" value="1"/>
</dbReference>
<feature type="compositionally biased region" description="Polar residues" evidence="5">
    <location>
        <begin position="524"/>
        <end position="538"/>
    </location>
</feature>
<proteinExistence type="predicted"/>
<keyword evidence="4" id="KW-0378">Hydrolase</keyword>
<dbReference type="InterPro" id="IPR050951">
    <property type="entry name" value="Retrovirus_Pol_polyprotein"/>
</dbReference>
<comment type="caution">
    <text evidence="7">The sequence shown here is derived from an EMBL/GenBank/DDBJ whole genome shotgun (WGS) entry which is preliminary data.</text>
</comment>
<feature type="region of interest" description="Disordered" evidence="5">
    <location>
        <begin position="524"/>
        <end position="551"/>
    </location>
</feature>
<evidence type="ECO:0000313" key="7">
    <source>
        <dbReference type="EMBL" id="CAF1226797.1"/>
    </source>
</evidence>
<dbReference type="OrthoDB" id="6496131at2759"/>
<dbReference type="PANTHER" id="PTHR37984">
    <property type="entry name" value="PROTEIN CBG26694"/>
    <property type="match status" value="1"/>
</dbReference>
<dbReference type="InterPro" id="IPR021109">
    <property type="entry name" value="Peptidase_aspartic_dom_sf"/>
</dbReference>
<dbReference type="EMBL" id="CAJNOJ010000164">
    <property type="protein sequence ID" value="CAF1226797.1"/>
    <property type="molecule type" value="Genomic_DNA"/>
</dbReference>
<keyword evidence="1" id="KW-0808">Transferase</keyword>
<evidence type="ECO:0000256" key="1">
    <source>
        <dbReference type="ARBA" id="ARBA00022679"/>
    </source>
</evidence>
<accession>A0A814YAB7</accession>
<gene>
    <name evidence="7" type="ORF">EDS130_LOCUS26709</name>
    <name evidence="6" type="ORF">XAT740_LOCUS2564</name>
</gene>
<dbReference type="Gene3D" id="2.40.70.10">
    <property type="entry name" value="Acid Proteases"/>
    <property type="match status" value="1"/>
</dbReference>
<evidence type="ECO:0008006" key="10">
    <source>
        <dbReference type="Google" id="ProtNLM"/>
    </source>
</evidence>
<evidence type="ECO:0000313" key="9">
    <source>
        <dbReference type="Proteomes" id="UP000663852"/>
    </source>
</evidence>
<dbReference type="Gene3D" id="3.30.420.10">
    <property type="entry name" value="Ribonuclease H-like superfamily/Ribonuclease H"/>
    <property type="match status" value="1"/>
</dbReference>
<dbReference type="GO" id="GO:0003676">
    <property type="term" value="F:nucleic acid binding"/>
    <property type="evidence" value="ECO:0007669"/>
    <property type="project" value="InterPro"/>
</dbReference>
<sequence length="551" mass="63416">MAETIVSSIPALHAFDPRTTTWQSYRDRIGFYFKANRIMEDSDKKALLLWSIGDSTYNLLESLMSPTALTDTTITFETLTKVLDSHYDIRKNIMTSTYDFYSCVQKPGQSFIEWKAELCEKLRHCGFTTSKLAKKPQDRALRDMYVIGIRSQKTRQALLKEEDPDLEATEKIIQMAERLQEDVRHFNANTGQTDGNVAKIDRQQSSGTPRQQTRSHNKQDKKPCTVCGSSQHVRGTCKYRKYTCNFCKRVGHLERVCRQKKDPKQTTKHITTVYKVNNTNQYNKNRNNSLNVKLLVNNYEMEFEMDTGSTHTIISENDWKNIGSPAIQATKHKLQCYSGNLLKLLGECEVSINYKNQKLSLPLIVIHSNGLAERFVRSFKEGLAKERLSGQLNKNIAVRNIMRTYRWSIHTSTGRSPADMMLQYPIRTALHRMKPLKHGSKQQRMSKYQVGQMVLTKINQPNASHIWKSGMVTKQLGSVLYEIQLPDGIVKRHQNQLRLQYGTANQQPDTTSLPDDMLNQNLFTEAQSTTQPTASRYPSRNRRPPDRYTPT</sequence>
<evidence type="ECO:0000256" key="2">
    <source>
        <dbReference type="ARBA" id="ARBA00022695"/>
    </source>
</evidence>
<evidence type="ECO:0000256" key="5">
    <source>
        <dbReference type="SAM" id="MobiDB-lite"/>
    </source>
</evidence>
<dbReference type="Proteomes" id="UP000663852">
    <property type="component" value="Unassembled WGS sequence"/>
</dbReference>
<reference evidence="7" key="1">
    <citation type="submission" date="2021-02" db="EMBL/GenBank/DDBJ databases">
        <authorList>
            <person name="Nowell W R."/>
        </authorList>
    </citation>
    <scope>NUCLEOTIDE SEQUENCE</scope>
</reference>
<keyword evidence="3" id="KW-0540">Nuclease</keyword>
<feature type="compositionally biased region" description="Polar residues" evidence="5">
    <location>
        <begin position="203"/>
        <end position="214"/>
    </location>
</feature>
<evidence type="ECO:0000313" key="6">
    <source>
        <dbReference type="EMBL" id="CAF0792677.1"/>
    </source>
</evidence>
<keyword evidence="2" id="KW-0548">Nucleotidyltransferase</keyword>
<evidence type="ECO:0000256" key="3">
    <source>
        <dbReference type="ARBA" id="ARBA00022722"/>
    </source>
</evidence>
<dbReference type="InterPro" id="IPR036397">
    <property type="entry name" value="RNaseH_sf"/>
</dbReference>
<dbReference type="AlphaFoldDB" id="A0A814YAB7"/>
<protein>
    <recommendedName>
        <fullName evidence="10">Peptidase A2 domain-containing protein</fullName>
    </recommendedName>
</protein>
<keyword evidence="4" id="KW-0255">Endonuclease</keyword>
<dbReference type="GO" id="GO:0016779">
    <property type="term" value="F:nucleotidyltransferase activity"/>
    <property type="evidence" value="ECO:0007669"/>
    <property type="project" value="UniProtKB-KW"/>
</dbReference>
<dbReference type="GO" id="GO:0004519">
    <property type="term" value="F:endonuclease activity"/>
    <property type="evidence" value="ECO:0007669"/>
    <property type="project" value="UniProtKB-KW"/>
</dbReference>
<organism evidence="7 9">
    <name type="scientific">Adineta ricciae</name>
    <name type="common">Rotifer</name>
    <dbReference type="NCBI Taxonomy" id="249248"/>
    <lineage>
        <taxon>Eukaryota</taxon>
        <taxon>Metazoa</taxon>
        <taxon>Spiralia</taxon>
        <taxon>Gnathifera</taxon>
        <taxon>Rotifera</taxon>
        <taxon>Eurotatoria</taxon>
        <taxon>Bdelloidea</taxon>
        <taxon>Adinetida</taxon>
        <taxon>Adinetidae</taxon>
        <taxon>Adineta</taxon>
    </lineage>
</organism>
<dbReference type="SUPFAM" id="SSF50630">
    <property type="entry name" value="Acid proteases"/>
    <property type="match status" value="1"/>
</dbReference>
<evidence type="ECO:0000313" key="8">
    <source>
        <dbReference type="Proteomes" id="UP000663828"/>
    </source>
</evidence>
<evidence type="ECO:0000256" key="4">
    <source>
        <dbReference type="ARBA" id="ARBA00022759"/>
    </source>
</evidence>
<feature type="region of interest" description="Disordered" evidence="5">
    <location>
        <begin position="188"/>
        <end position="229"/>
    </location>
</feature>
<dbReference type="EMBL" id="CAJNOR010000090">
    <property type="protein sequence ID" value="CAF0792677.1"/>
    <property type="molecule type" value="Genomic_DNA"/>
</dbReference>
<dbReference type="Proteomes" id="UP000663828">
    <property type="component" value="Unassembled WGS sequence"/>
</dbReference>
<dbReference type="Gene3D" id="4.10.60.10">
    <property type="entry name" value="Zinc finger, CCHC-type"/>
    <property type="match status" value="1"/>
</dbReference>
<name>A0A814YAB7_ADIRI</name>
<keyword evidence="8" id="KW-1185">Reference proteome</keyword>